<dbReference type="Proteomes" id="UP001221757">
    <property type="component" value="Unassembled WGS sequence"/>
</dbReference>
<evidence type="ECO:0000313" key="1">
    <source>
        <dbReference type="EMBL" id="KAJ7655504.1"/>
    </source>
</evidence>
<organism evidence="1 2">
    <name type="scientific">Mycena rosella</name>
    <name type="common">Pink bonnet</name>
    <name type="synonym">Agaricus rosellus</name>
    <dbReference type="NCBI Taxonomy" id="1033263"/>
    <lineage>
        <taxon>Eukaryota</taxon>
        <taxon>Fungi</taxon>
        <taxon>Dikarya</taxon>
        <taxon>Basidiomycota</taxon>
        <taxon>Agaricomycotina</taxon>
        <taxon>Agaricomycetes</taxon>
        <taxon>Agaricomycetidae</taxon>
        <taxon>Agaricales</taxon>
        <taxon>Marasmiineae</taxon>
        <taxon>Mycenaceae</taxon>
        <taxon>Mycena</taxon>
    </lineage>
</organism>
<name>A0AAD7CP47_MYCRO</name>
<dbReference type="EMBL" id="JARKIE010000308">
    <property type="protein sequence ID" value="KAJ7655504.1"/>
    <property type="molecule type" value="Genomic_DNA"/>
</dbReference>
<proteinExistence type="predicted"/>
<reference evidence="1" key="1">
    <citation type="submission" date="2023-03" db="EMBL/GenBank/DDBJ databases">
        <title>Massive genome expansion in bonnet fungi (Mycena s.s.) driven by repeated elements and novel gene families across ecological guilds.</title>
        <authorList>
            <consortium name="Lawrence Berkeley National Laboratory"/>
            <person name="Harder C.B."/>
            <person name="Miyauchi S."/>
            <person name="Viragh M."/>
            <person name="Kuo A."/>
            <person name="Thoen E."/>
            <person name="Andreopoulos B."/>
            <person name="Lu D."/>
            <person name="Skrede I."/>
            <person name="Drula E."/>
            <person name="Henrissat B."/>
            <person name="Morin E."/>
            <person name="Kohler A."/>
            <person name="Barry K."/>
            <person name="LaButti K."/>
            <person name="Morin E."/>
            <person name="Salamov A."/>
            <person name="Lipzen A."/>
            <person name="Mereny Z."/>
            <person name="Hegedus B."/>
            <person name="Baldrian P."/>
            <person name="Stursova M."/>
            <person name="Weitz H."/>
            <person name="Taylor A."/>
            <person name="Grigoriev I.V."/>
            <person name="Nagy L.G."/>
            <person name="Martin F."/>
            <person name="Kauserud H."/>
        </authorList>
    </citation>
    <scope>NUCLEOTIDE SEQUENCE</scope>
    <source>
        <strain evidence="1">CBHHK067</strain>
    </source>
</reference>
<keyword evidence="2" id="KW-1185">Reference proteome</keyword>
<gene>
    <name evidence="1" type="ORF">B0H17DRAFT_1213973</name>
</gene>
<sequence>MRRRGVGAASWGRWIRGGDTRWYARYGLPARGIPLIVGYPGGVVSSATRMRTAEVAPQLEGASRGVAESAS</sequence>
<dbReference type="AlphaFoldDB" id="A0AAD7CP47"/>
<evidence type="ECO:0000313" key="2">
    <source>
        <dbReference type="Proteomes" id="UP001221757"/>
    </source>
</evidence>
<comment type="caution">
    <text evidence="1">The sequence shown here is derived from an EMBL/GenBank/DDBJ whole genome shotgun (WGS) entry which is preliminary data.</text>
</comment>
<accession>A0AAD7CP47</accession>
<protein>
    <submittedName>
        <fullName evidence="1">Uncharacterized protein</fullName>
    </submittedName>
</protein>